<feature type="transmembrane region" description="Helical" evidence="2">
    <location>
        <begin position="46"/>
        <end position="68"/>
    </location>
</feature>
<evidence type="ECO:0000259" key="4">
    <source>
        <dbReference type="Pfam" id="PF10648"/>
    </source>
</evidence>
<proteinExistence type="predicted"/>
<comment type="caution">
    <text evidence="5">The sequence shown here is derived from an EMBL/GenBank/DDBJ whole genome shotgun (WGS) entry which is preliminary data.</text>
</comment>
<dbReference type="Pfam" id="PF10646">
    <property type="entry name" value="Germane"/>
    <property type="match status" value="1"/>
</dbReference>
<dbReference type="Proteomes" id="UP001596087">
    <property type="component" value="Unassembled WGS sequence"/>
</dbReference>
<evidence type="ECO:0000256" key="1">
    <source>
        <dbReference type="SAM" id="MobiDB-lite"/>
    </source>
</evidence>
<evidence type="ECO:0000313" key="6">
    <source>
        <dbReference type="Proteomes" id="UP001596087"/>
    </source>
</evidence>
<dbReference type="RefSeq" id="WP_378592123.1">
    <property type="nucleotide sequence ID" value="NZ_JBHSKD010000024.1"/>
</dbReference>
<sequence length="357" mass="37413">MTTPDDRWDTDDALATLVVDAVADVEPGDVLAGLRARTRTPARRRWVVPTLTAGVVAAATVVAVAVLGHDTAPTAGPTPLVSPSAPASKPASSAESPTDIDSGAVVLEPAAVYYVGDTPAGPRLYRETLPVRQGDMAGLVERLSEAPADPDYRTLWPAAAFEDASFDGAGADGFFSVTLSDAALAARPAGMSATESSLAVEAVVRSLQDAYGRGRVEFYAPGSSSPMDTVLGVAADLDPEHSGVRSFDRSPDLDVLSQVLLDEPSEGQTYPTGDTLEFAGEAASFEGNVTWRLQRYEGMEIIDQGNVTAEGGDGFYPFSGEVDLTGVPAGRYTFMVWTDDPSGEGNSYTDDRVITIE</sequence>
<accession>A0ABW0BMB9</accession>
<keyword evidence="2" id="KW-0812">Transmembrane</keyword>
<feature type="domain" description="Bacterial spore germination immunoglobulin-like" evidence="4">
    <location>
        <begin position="260"/>
        <end position="343"/>
    </location>
</feature>
<evidence type="ECO:0000313" key="5">
    <source>
        <dbReference type="EMBL" id="MFC5178509.1"/>
    </source>
</evidence>
<keyword evidence="2" id="KW-1133">Transmembrane helix</keyword>
<evidence type="ECO:0000256" key="2">
    <source>
        <dbReference type="SAM" id="Phobius"/>
    </source>
</evidence>
<dbReference type="InterPro" id="IPR019606">
    <property type="entry name" value="GerMN"/>
</dbReference>
<protein>
    <submittedName>
        <fullName evidence="5">Gmad2 immunoglobulin-like domain-containing protein</fullName>
    </submittedName>
</protein>
<feature type="domain" description="GerMN" evidence="3">
    <location>
        <begin position="112"/>
        <end position="222"/>
    </location>
</feature>
<keyword evidence="2" id="KW-0472">Membrane</keyword>
<evidence type="ECO:0000259" key="3">
    <source>
        <dbReference type="Pfam" id="PF10646"/>
    </source>
</evidence>
<keyword evidence="6" id="KW-1185">Reference proteome</keyword>
<feature type="compositionally biased region" description="Low complexity" evidence="1">
    <location>
        <begin position="82"/>
        <end position="97"/>
    </location>
</feature>
<feature type="region of interest" description="Disordered" evidence="1">
    <location>
        <begin position="73"/>
        <end position="100"/>
    </location>
</feature>
<dbReference type="EMBL" id="JBHSKD010000024">
    <property type="protein sequence ID" value="MFC5178509.1"/>
    <property type="molecule type" value="Genomic_DNA"/>
</dbReference>
<dbReference type="Pfam" id="PF10648">
    <property type="entry name" value="Gmad2"/>
    <property type="match status" value="1"/>
</dbReference>
<gene>
    <name evidence="5" type="ORF">ACFPGP_17660</name>
</gene>
<dbReference type="InterPro" id="IPR018911">
    <property type="entry name" value="Gmad2_Ig-like_dom"/>
</dbReference>
<name>A0ABW0BMB9_9ACTN</name>
<reference evidence="6" key="1">
    <citation type="journal article" date="2019" name="Int. J. Syst. Evol. Microbiol.">
        <title>The Global Catalogue of Microorganisms (GCM) 10K type strain sequencing project: providing services to taxonomists for standard genome sequencing and annotation.</title>
        <authorList>
            <consortium name="The Broad Institute Genomics Platform"/>
            <consortium name="The Broad Institute Genome Sequencing Center for Infectious Disease"/>
            <person name="Wu L."/>
            <person name="Ma J."/>
        </authorList>
    </citation>
    <scope>NUCLEOTIDE SEQUENCE [LARGE SCALE GENOMIC DNA]</scope>
    <source>
        <strain evidence="6">DFY41</strain>
    </source>
</reference>
<organism evidence="5 6">
    <name type="scientific">Nocardioides taihuensis</name>
    <dbReference type="NCBI Taxonomy" id="1835606"/>
    <lineage>
        <taxon>Bacteria</taxon>
        <taxon>Bacillati</taxon>
        <taxon>Actinomycetota</taxon>
        <taxon>Actinomycetes</taxon>
        <taxon>Propionibacteriales</taxon>
        <taxon>Nocardioidaceae</taxon>
        <taxon>Nocardioides</taxon>
    </lineage>
</organism>